<comment type="caution">
    <text evidence="3">The sequence shown here is derived from an EMBL/GenBank/DDBJ whole genome shotgun (WGS) entry which is preliminary data.</text>
</comment>
<evidence type="ECO:0000313" key="3">
    <source>
        <dbReference type="EMBL" id="KAK3101916.1"/>
    </source>
</evidence>
<feature type="compositionally biased region" description="Basic residues" evidence="1">
    <location>
        <begin position="538"/>
        <end position="548"/>
    </location>
</feature>
<feature type="region of interest" description="Disordered" evidence="1">
    <location>
        <begin position="71"/>
        <end position="142"/>
    </location>
</feature>
<evidence type="ECO:0000259" key="2">
    <source>
        <dbReference type="Pfam" id="PF23030"/>
    </source>
</evidence>
<dbReference type="Proteomes" id="UP001186944">
    <property type="component" value="Unassembled WGS sequence"/>
</dbReference>
<feature type="compositionally biased region" description="Low complexity" evidence="1">
    <location>
        <begin position="115"/>
        <end position="128"/>
    </location>
</feature>
<keyword evidence="4" id="KW-1185">Reference proteome</keyword>
<dbReference type="Pfam" id="PF23030">
    <property type="entry name" value="SCAF11-like_C"/>
    <property type="match status" value="1"/>
</dbReference>
<dbReference type="PANTHER" id="PTHR12618:SF20">
    <property type="entry name" value="PHD AND RING FINGER DOMAIN-CONTAINING PROTEIN 1"/>
    <property type="match status" value="1"/>
</dbReference>
<dbReference type="InterPro" id="IPR047157">
    <property type="entry name" value="PHRF1/Atg35"/>
</dbReference>
<protein>
    <recommendedName>
        <fullName evidence="2">SFR19-like C-terminal domain-containing protein</fullName>
    </recommendedName>
</protein>
<proteinExistence type="predicted"/>
<feature type="region of interest" description="Disordered" evidence="1">
    <location>
        <begin position="459"/>
        <end position="581"/>
    </location>
</feature>
<organism evidence="3 4">
    <name type="scientific">Pinctada imbricata</name>
    <name type="common">Atlantic pearl-oyster</name>
    <name type="synonym">Pinctada martensii</name>
    <dbReference type="NCBI Taxonomy" id="66713"/>
    <lineage>
        <taxon>Eukaryota</taxon>
        <taxon>Metazoa</taxon>
        <taxon>Spiralia</taxon>
        <taxon>Lophotrochozoa</taxon>
        <taxon>Mollusca</taxon>
        <taxon>Bivalvia</taxon>
        <taxon>Autobranchia</taxon>
        <taxon>Pteriomorphia</taxon>
        <taxon>Pterioida</taxon>
        <taxon>Pterioidea</taxon>
        <taxon>Pteriidae</taxon>
        <taxon>Pinctada</taxon>
    </lineage>
</organism>
<evidence type="ECO:0000313" key="4">
    <source>
        <dbReference type="Proteomes" id="UP001186944"/>
    </source>
</evidence>
<feature type="compositionally biased region" description="Basic and acidic residues" evidence="1">
    <location>
        <begin position="506"/>
        <end position="520"/>
    </location>
</feature>
<gene>
    <name evidence="3" type="ORF">FSP39_007338</name>
</gene>
<sequence length="700" mass="77351">MRIPDRKEYSDNSRDKREAKENRVLTAVPPLPESKAPAVIEPPPIPPPVIPSFIRPPSPAFPANNIVIEAQGEYDPAFPTDDMEECSPTPDQPILLEQASSPPLELDEDAPIFPPLQRLSSPSLQLQRPPQPLSPTAHLQGHPVQAMSPLNPQQGLAAPGGPGQGILGEGGTILLPAAPGEPHSLLPQPTHLPIQIRMLPPALQASIAQQQRPVLVNQMLMNRPNPFAGLQRLPPGHPLQQRIGIQVSTPAGIVPVQGLAPRLPPGALPPHTLNGEFDPLHPDAQHPVHFLPGDPRGDPRLHHPAESPFVSLAPETQNVPAPEGIPLSSIASEQINQITKLLQSQAHLALLSKGEQSIQYSNIPLLETPPVTQIHSAPEEHLTLPLPRSEGLLPFPDRPPVSREGLLPTPNLPPMSRAGLLPLPDHPPVSKIDNIFTEVKPPPNDNAVFKVPLLPPPLLASINKNTKIPGLNLGSSEKENEDIGEIDMDITSPLDEGNIEIPTSTTDKHKSSHSDSSEHRRRDRHERHRGREKENSRKSKSKDRHKHREEKSRRYTPEEEKDKVIGSFTEKNGNRDNSMDIPEDAYNPFDDYGGADEIPSSAVELTNKEKYLKKLHLQERVVDEVKTALKPFYHERKIDKEEYKEIMRRCVPKVCHSKSGDINPVKIRNLVEAYVEKFQRANQKKLGISNGERVDTKMKL</sequence>
<dbReference type="AlphaFoldDB" id="A0AA88YQ94"/>
<dbReference type="EMBL" id="VSWD01000005">
    <property type="protein sequence ID" value="KAK3101916.1"/>
    <property type="molecule type" value="Genomic_DNA"/>
</dbReference>
<evidence type="ECO:0000256" key="1">
    <source>
        <dbReference type="SAM" id="MobiDB-lite"/>
    </source>
</evidence>
<feature type="compositionally biased region" description="Acidic residues" evidence="1">
    <location>
        <begin position="479"/>
        <end position="488"/>
    </location>
</feature>
<accession>A0AA88YQ94</accession>
<dbReference type="PANTHER" id="PTHR12618">
    <property type="entry name" value="PHD AND RING FINGER DOMAIN-CONTAINING PROTEIN 1"/>
    <property type="match status" value="1"/>
</dbReference>
<feature type="domain" description="SFR19-like C-terminal" evidence="2">
    <location>
        <begin position="605"/>
        <end position="685"/>
    </location>
</feature>
<name>A0AA88YQ94_PINIB</name>
<dbReference type="InterPro" id="IPR057031">
    <property type="entry name" value="SFR19-like_C"/>
</dbReference>
<feature type="compositionally biased region" description="Basic and acidic residues" evidence="1">
    <location>
        <begin position="549"/>
        <end position="564"/>
    </location>
</feature>
<feature type="region of interest" description="Disordered" evidence="1">
    <location>
        <begin position="1"/>
        <end position="42"/>
    </location>
</feature>
<reference evidence="3" key="1">
    <citation type="submission" date="2019-08" db="EMBL/GenBank/DDBJ databases">
        <title>The improved chromosome-level genome for the pearl oyster Pinctada fucata martensii using PacBio sequencing and Hi-C.</title>
        <authorList>
            <person name="Zheng Z."/>
        </authorList>
    </citation>
    <scope>NUCLEOTIDE SEQUENCE</scope>
    <source>
        <strain evidence="3">ZZ-2019</strain>
        <tissue evidence="3">Adductor muscle</tissue>
    </source>
</reference>
<feature type="compositionally biased region" description="Basic and acidic residues" evidence="1">
    <location>
        <begin position="1"/>
        <end position="23"/>
    </location>
</feature>